<evidence type="ECO:0000256" key="2">
    <source>
        <dbReference type="ARBA" id="ARBA00022692"/>
    </source>
</evidence>
<feature type="transmembrane region" description="Helical" evidence="5">
    <location>
        <begin position="209"/>
        <end position="225"/>
    </location>
</feature>
<dbReference type="GO" id="GO:0016874">
    <property type="term" value="F:ligase activity"/>
    <property type="evidence" value="ECO:0007669"/>
    <property type="project" value="UniProtKB-KW"/>
</dbReference>
<proteinExistence type="predicted"/>
<feature type="transmembrane region" description="Helical" evidence="5">
    <location>
        <begin position="128"/>
        <end position="147"/>
    </location>
</feature>
<dbReference type="PROSITE" id="PS51257">
    <property type="entry name" value="PROKAR_LIPOPROTEIN"/>
    <property type="match status" value="1"/>
</dbReference>
<feature type="transmembrane region" description="Helical" evidence="5">
    <location>
        <begin position="186"/>
        <end position="202"/>
    </location>
</feature>
<feature type="transmembrane region" description="Helical" evidence="5">
    <location>
        <begin position="76"/>
        <end position="94"/>
    </location>
</feature>
<keyword evidence="4 5" id="KW-0472">Membrane</keyword>
<dbReference type="KEGG" id="hdo:MUK72_13585"/>
<evidence type="ECO:0000259" key="6">
    <source>
        <dbReference type="Pfam" id="PF04932"/>
    </source>
</evidence>
<feature type="transmembrane region" description="Helical" evidence="5">
    <location>
        <begin position="30"/>
        <end position="52"/>
    </location>
</feature>
<comment type="subcellular location">
    <subcellularLocation>
        <location evidence="1">Membrane</location>
        <topology evidence="1">Multi-pass membrane protein</topology>
    </subcellularLocation>
</comment>
<name>A0AAX3AM64_HALDO</name>
<dbReference type="RefSeq" id="WP_244702076.1">
    <property type="nucleotide sequence ID" value="NZ_BAAADN010000051.1"/>
</dbReference>
<evidence type="ECO:0000256" key="4">
    <source>
        <dbReference type="ARBA" id="ARBA00023136"/>
    </source>
</evidence>
<keyword evidence="7" id="KW-0436">Ligase</keyword>
<evidence type="ECO:0000256" key="5">
    <source>
        <dbReference type="SAM" id="Phobius"/>
    </source>
</evidence>
<evidence type="ECO:0000256" key="1">
    <source>
        <dbReference type="ARBA" id="ARBA00004141"/>
    </source>
</evidence>
<evidence type="ECO:0000313" key="8">
    <source>
        <dbReference type="Proteomes" id="UP000830542"/>
    </source>
</evidence>
<dbReference type="Pfam" id="PF04932">
    <property type="entry name" value="Wzy_C"/>
    <property type="match status" value="1"/>
</dbReference>
<dbReference type="GO" id="GO:0016020">
    <property type="term" value="C:membrane"/>
    <property type="evidence" value="ECO:0007669"/>
    <property type="project" value="UniProtKB-SubCell"/>
</dbReference>
<dbReference type="EMBL" id="CP095005">
    <property type="protein sequence ID" value="UOO94989.1"/>
    <property type="molecule type" value="Genomic_DNA"/>
</dbReference>
<evidence type="ECO:0000313" key="7">
    <source>
        <dbReference type="EMBL" id="UOO94989.1"/>
    </source>
</evidence>
<organism evidence="7 8">
    <name type="scientific">Halococcus dombrowskii</name>
    <dbReference type="NCBI Taxonomy" id="179637"/>
    <lineage>
        <taxon>Archaea</taxon>
        <taxon>Methanobacteriati</taxon>
        <taxon>Methanobacteriota</taxon>
        <taxon>Stenosarchaea group</taxon>
        <taxon>Halobacteria</taxon>
        <taxon>Halobacteriales</taxon>
        <taxon>Halococcaceae</taxon>
        <taxon>Halococcus</taxon>
    </lineage>
</organism>
<dbReference type="Proteomes" id="UP000830542">
    <property type="component" value="Chromosome"/>
</dbReference>
<dbReference type="AlphaFoldDB" id="A0AAX3AM64"/>
<keyword evidence="8" id="KW-1185">Reference proteome</keyword>
<dbReference type="PANTHER" id="PTHR37422:SF13">
    <property type="entry name" value="LIPOPOLYSACCHARIDE BIOSYNTHESIS PROTEIN PA4999-RELATED"/>
    <property type="match status" value="1"/>
</dbReference>
<feature type="transmembrane region" description="Helical" evidence="5">
    <location>
        <begin position="333"/>
        <end position="357"/>
    </location>
</feature>
<accession>A0AAX3AM64</accession>
<gene>
    <name evidence="7" type="ORF">MUK72_13585</name>
</gene>
<sequence length="413" mass="43909">MDKPLVAFYLILVSCVLGLSVFVSRSVGNLMILASYVVFVATAIHATSALRIRNLHHTIRERLVGLPTLLFRYDPAILYPTAILWAIFLVSFVLNPSPSAVLRTGAFIILSVVTLFIIPNVVSRQQAFSAIAIVGAGCMFLALPAAFTGEPVRIGDILISGISGAPLELAGITLYEPTAIFDGQNYFRGLVAIGAVASAGVYAKTRHSWLIGICALNLIGVYLTHGRAARLATIVAVLLAAVYLIAGRKAVAGVTIMGILATIAGFAITVGVLPGPTSTLQSILGKRVDYWMTSYKTILARPVFGWGLVDIREAIGGRYAGFFTGVHNSYLRLFLVGGVVGGVTYLSLNAAALGVAYRRVSERAPLALTGFCLVVMSLFFQLFSDGTIFGTSLSSVLWALTIGYAQPGDSREQ</sequence>
<protein>
    <submittedName>
        <fullName evidence="7">O-antigen ligase family protein</fullName>
    </submittedName>
</protein>
<dbReference type="InterPro" id="IPR051533">
    <property type="entry name" value="WaaL-like"/>
</dbReference>
<feature type="transmembrane region" description="Helical" evidence="5">
    <location>
        <begin position="254"/>
        <end position="273"/>
    </location>
</feature>
<feature type="transmembrane region" description="Helical" evidence="5">
    <location>
        <begin position="6"/>
        <end position="23"/>
    </location>
</feature>
<keyword evidence="3 5" id="KW-1133">Transmembrane helix</keyword>
<keyword evidence="2 5" id="KW-0812">Transmembrane</keyword>
<evidence type="ECO:0000256" key="3">
    <source>
        <dbReference type="ARBA" id="ARBA00022989"/>
    </source>
</evidence>
<reference evidence="7" key="1">
    <citation type="submission" date="2022-04" db="EMBL/GenBank/DDBJ databases">
        <title>Sequencing and genomic assembly of Halococcus dombrowskii.</title>
        <authorList>
            <person name="Lim S.W."/>
            <person name="MacLea K.S."/>
        </authorList>
    </citation>
    <scope>NUCLEOTIDE SEQUENCE</scope>
    <source>
        <strain evidence="7">H4</strain>
    </source>
</reference>
<feature type="transmembrane region" description="Helical" evidence="5">
    <location>
        <begin position="231"/>
        <end position="247"/>
    </location>
</feature>
<dbReference type="PANTHER" id="PTHR37422">
    <property type="entry name" value="TEICHURONIC ACID BIOSYNTHESIS PROTEIN TUAE"/>
    <property type="match status" value="1"/>
</dbReference>
<feature type="transmembrane region" description="Helical" evidence="5">
    <location>
        <begin position="364"/>
        <end position="382"/>
    </location>
</feature>
<dbReference type="InterPro" id="IPR007016">
    <property type="entry name" value="O-antigen_ligase-rel_domated"/>
</dbReference>
<dbReference type="GeneID" id="71762899"/>
<feature type="transmembrane region" description="Helical" evidence="5">
    <location>
        <begin position="101"/>
        <end position="122"/>
    </location>
</feature>
<feature type="domain" description="O-antigen ligase-related" evidence="6">
    <location>
        <begin position="214"/>
        <end position="346"/>
    </location>
</feature>